<name>A0A6C0C975_9ZZZZ</name>
<protein>
    <submittedName>
        <fullName evidence="1">Uncharacterized protein</fullName>
    </submittedName>
</protein>
<sequence length="57" mass="6497">MQNLQPTTNLGSNIAYNFGCSIERYMQISSQLSFLAATFKVSLNDTCKSLANYHFWQ</sequence>
<dbReference type="AlphaFoldDB" id="A0A6C0C975"/>
<accession>A0A6C0C975</accession>
<evidence type="ECO:0000313" key="1">
    <source>
        <dbReference type="EMBL" id="QHT00360.1"/>
    </source>
</evidence>
<reference evidence="1" key="1">
    <citation type="journal article" date="2020" name="Nature">
        <title>Giant virus diversity and host interactions through global metagenomics.</title>
        <authorList>
            <person name="Schulz F."/>
            <person name="Roux S."/>
            <person name="Paez-Espino D."/>
            <person name="Jungbluth S."/>
            <person name="Walsh D.A."/>
            <person name="Denef V.J."/>
            <person name="McMahon K.D."/>
            <person name="Konstantinidis K.T."/>
            <person name="Eloe-Fadrosh E.A."/>
            <person name="Kyrpides N.C."/>
            <person name="Woyke T."/>
        </authorList>
    </citation>
    <scope>NUCLEOTIDE SEQUENCE</scope>
    <source>
        <strain evidence="1">GVMAG-M-3300020192-26</strain>
    </source>
</reference>
<dbReference type="EMBL" id="MN739354">
    <property type="protein sequence ID" value="QHT00360.1"/>
    <property type="molecule type" value="Genomic_DNA"/>
</dbReference>
<proteinExistence type="predicted"/>
<organism evidence="1">
    <name type="scientific">viral metagenome</name>
    <dbReference type="NCBI Taxonomy" id="1070528"/>
    <lineage>
        <taxon>unclassified sequences</taxon>
        <taxon>metagenomes</taxon>
        <taxon>organismal metagenomes</taxon>
    </lineage>
</organism>